<evidence type="ECO:0000256" key="1">
    <source>
        <dbReference type="ARBA" id="ARBA00008056"/>
    </source>
</evidence>
<feature type="compositionally biased region" description="Polar residues" evidence="5">
    <location>
        <begin position="704"/>
        <end position="716"/>
    </location>
</feature>
<dbReference type="Pfam" id="PF03171">
    <property type="entry name" value="2OG-FeII_Oxy"/>
    <property type="match status" value="1"/>
</dbReference>
<keyword evidence="6" id="KW-0812">Transmembrane</keyword>
<evidence type="ECO:0000313" key="9">
    <source>
        <dbReference type="EMBL" id="KAF5358909.1"/>
    </source>
</evidence>
<dbReference type="PANTHER" id="PTHR10209:SF881">
    <property type="entry name" value="FI07970P-RELATED"/>
    <property type="match status" value="1"/>
</dbReference>
<feature type="transmembrane region" description="Helical" evidence="6">
    <location>
        <begin position="162"/>
        <end position="183"/>
    </location>
</feature>
<feature type="domain" description="Fe2OG dioxygenase" evidence="8">
    <location>
        <begin position="1558"/>
        <end position="1673"/>
    </location>
</feature>
<dbReference type="NCBIfam" id="NF037959">
    <property type="entry name" value="MFS_SpdSyn"/>
    <property type="match status" value="1"/>
</dbReference>
<evidence type="ECO:0000256" key="4">
    <source>
        <dbReference type="ARBA" id="ARBA00023004"/>
    </source>
</evidence>
<evidence type="ECO:0000313" key="10">
    <source>
        <dbReference type="Proteomes" id="UP000559256"/>
    </source>
</evidence>
<dbReference type="InterPro" id="IPR029063">
    <property type="entry name" value="SAM-dependent_MTases_sf"/>
</dbReference>
<feature type="transmembrane region" description="Helical" evidence="6">
    <location>
        <begin position="68"/>
        <end position="85"/>
    </location>
</feature>
<evidence type="ECO:0000256" key="3">
    <source>
        <dbReference type="ARBA" id="ARBA00023002"/>
    </source>
</evidence>
<organism evidence="9 10">
    <name type="scientific">Tetrapyrgos nigripes</name>
    <dbReference type="NCBI Taxonomy" id="182062"/>
    <lineage>
        <taxon>Eukaryota</taxon>
        <taxon>Fungi</taxon>
        <taxon>Dikarya</taxon>
        <taxon>Basidiomycota</taxon>
        <taxon>Agaricomycotina</taxon>
        <taxon>Agaricomycetes</taxon>
        <taxon>Agaricomycetidae</taxon>
        <taxon>Agaricales</taxon>
        <taxon>Marasmiineae</taxon>
        <taxon>Marasmiaceae</taxon>
        <taxon>Tetrapyrgos</taxon>
    </lineage>
</organism>
<name>A0A8H5G5Q8_9AGAR</name>
<dbReference type="Proteomes" id="UP000559256">
    <property type="component" value="Unassembled WGS sequence"/>
</dbReference>
<feature type="transmembrane region" description="Helical" evidence="6">
    <location>
        <begin position="33"/>
        <end position="56"/>
    </location>
</feature>
<reference evidence="9 10" key="1">
    <citation type="journal article" date="2020" name="ISME J.">
        <title>Uncovering the hidden diversity of litter-decomposition mechanisms in mushroom-forming fungi.</title>
        <authorList>
            <person name="Floudas D."/>
            <person name="Bentzer J."/>
            <person name="Ahren D."/>
            <person name="Johansson T."/>
            <person name="Persson P."/>
            <person name="Tunlid A."/>
        </authorList>
    </citation>
    <scope>NUCLEOTIDE SEQUENCE [LARGE SCALE GENOMIC DNA]</scope>
    <source>
        <strain evidence="9 10">CBS 291.85</strain>
    </source>
</reference>
<dbReference type="EMBL" id="JAACJM010000047">
    <property type="protein sequence ID" value="KAF5358909.1"/>
    <property type="molecule type" value="Genomic_DNA"/>
</dbReference>
<dbReference type="GO" id="GO:0046872">
    <property type="term" value="F:metal ion binding"/>
    <property type="evidence" value="ECO:0007669"/>
    <property type="project" value="UniProtKB-KW"/>
</dbReference>
<feature type="region of interest" description="Disordered" evidence="5">
    <location>
        <begin position="1120"/>
        <end position="1228"/>
    </location>
</feature>
<dbReference type="InterPro" id="IPR027443">
    <property type="entry name" value="IPNS-like_sf"/>
</dbReference>
<dbReference type="PANTHER" id="PTHR10209">
    <property type="entry name" value="OXIDOREDUCTASE, 2OG-FE II OXYGENASE FAMILY PROTEIN"/>
    <property type="match status" value="1"/>
</dbReference>
<evidence type="ECO:0000259" key="7">
    <source>
        <dbReference type="PROSITE" id="PS50097"/>
    </source>
</evidence>
<dbReference type="PRINTS" id="PR00682">
    <property type="entry name" value="IPNSYNTHASE"/>
</dbReference>
<dbReference type="InterPro" id="IPR044861">
    <property type="entry name" value="IPNS-like_FE2OG_OXY"/>
</dbReference>
<evidence type="ECO:0000256" key="6">
    <source>
        <dbReference type="SAM" id="Phobius"/>
    </source>
</evidence>
<sequence length="1709" mass="188635">MVYPDGFKYAVRSAGGILPLSLLLFAYERALVPLYASTPTTFLLDKFLLCAALVAFINPIRLSKSSEWFLAGILLTLAPNVTYWVPVWTIRKWKDPYWGPAIVHAAVLVPLTLSYGTLVKPRSNVLLRATAGCVSCLGAIWARRLWANFVFLRDISDDQIFLVHAALAICVGIVHLHVTSSAPSTVKTTKGRKQTTTSSTYSSLQIKGLILAIFLSLWLSFSSKLQSPVLPHPYPPTSVEEPKILSKGPRRPAGLPFRHPSYPLIIHSSVQSDTGLIVVGEALENPNAEGSVPHAVRYLRAAHSILGGVWVGSNVRSLDDEAPMYDSRGKALGDSIYGTFVLQEAARLVNSTGKGSSTEDWKNALIIGLGTGISATAFARHRMSLTIVEIDPAVYDAARRYFGLPDPGVGNVFLEDARGWTAARSAEMESGKQGVFYDIVVHDCFSGGGVPEQLYSVEFWNDLKKIVRPTGIVAVNIAGQINSQATRLLLFTLESVFPRCRAFYDSLEKIPEEKYGDDFGNQVYFCTMSTESITFRTPTVKDYLGSLLTKHMLDTLPDREVNLDVLRESYEEDPDLTVLSDANNPLGRLQEEQGFEHWLQMRLISSTCPVMRQVLPDGFEYSFPVLAAYTFLMSDPQRISSPLGSSPSRTTSISRPAWPWSSASSSSLRHSHRSSTSSVASPVPGAGWERATASPAPSLAAGTGSMSKQNTGYSGNDESENTRQWTYMGFEWAVRNASKLRDFIEGVGSGAVDGSSEDSRNVNVDFEVLKLSPILGDNKFKLEIVPTPSNDGEPNAKTPGLSLYVTSLMMDYAHAEYEMSASMMAAIKCQDDRLGQRGARPDFIWEHWQGSWSFRQDSEFWACSLPSLSSLLENPRIQETDSFVICIQIHCPIGPFFPSQPSVYYVPRDLLDGLEASLDNPNTGDVRFVCLERWRPDEQNSPLLSPDAISPSTRRPPSSASSYSPFAAEMIARKRIIYAHSDILTRRSEYFATMLTSSFSENQAIMHGERKIFTIVVEEADFETIYWLLKYCYANWLLFKEVDDPRVAVEGVGAGWSASWLHSRSGEWDWKTFNKHGLADDSPSGDARSAASGDSVCSNVKDTSIWPKSSIQSYIYETTTSRVTSSGSTPKGTSNNATSSRNLTSSTGPSTPRRPTQAPASGSHMSLKMPASPSAARTKPIPLSVANSNFSTPSHYPVSPHTNRPRVSSNQAPDPHQHPTPPPAPASPLSMYQVAHRYVMPALQVLALEHMMSTITPQSSFALLLATTAWEDLHNMVEDYVVDKWDEVSVSPEFEQCCQEVAGGEWGAEGGKTMTALFRRLRSPTALMYKLLRMVASPRRSSTLSLTNKNELLSSGSLQRPSPMFCVRATFLQSSRLQKRGLATIADNFRIPVINFAQFRTAKSDSEKKATANDIVSAFKESGFIYVEGHGIPTDASKSAEFFKLPTETKQKLAWEDPHSNRGYVQVGRERVTQAVDAAEIASLREKAPDFKESMEIGRDWDSEWKNMWPSETDAPGFKSTMLDFFQTCHNLQVEMMRSIALGLDLQEDFFDKKIDKQCHNLRLLSYPPMKRSLLDSDGQARAGAHSDYGTLTLLFQDMVGGLEVKNPHTGNFIPATPIPGTIVINVGDLLARWSNDVLRSTLHRVVAPPAKKINETEAITPARQSIAFFSNPNFDAEIECLPNCGSPAKYPSVNTEKYIVGRLAATYM</sequence>
<feature type="region of interest" description="Disordered" evidence="5">
    <location>
        <begin position="640"/>
        <end position="720"/>
    </location>
</feature>
<comment type="similarity">
    <text evidence="1">Belongs to the iron/ascorbate-dependent oxidoreductase family.</text>
</comment>
<keyword evidence="6" id="KW-1133">Transmembrane helix</keyword>
<evidence type="ECO:0000259" key="8">
    <source>
        <dbReference type="PROSITE" id="PS51471"/>
    </source>
</evidence>
<dbReference type="PROSITE" id="PS50097">
    <property type="entry name" value="BTB"/>
    <property type="match status" value="1"/>
</dbReference>
<feature type="compositionally biased region" description="Polar residues" evidence="5">
    <location>
        <begin position="1185"/>
        <end position="1210"/>
    </location>
</feature>
<dbReference type="SUPFAM" id="SSF53335">
    <property type="entry name" value="S-adenosyl-L-methionine-dependent methyltransferases"/>
    <property type="match status" value="1"/>
</dbReference>
<evidence type="ECO:0000256" key="5">
    <source>
        <dbReference type="SAM" id="MobiDB-lite"/>
    </source>
</evidence>
<dbReference type="InterPro" id="IPR005123">
    <property type="entry name" value="Oxoglu/Fe-dep_dioxygenase_dom"/>
</dbReference>
<proteinExistence type="inferred from homology"/>
<keyword evidence="2" id="KW-0479">Metal-binding</keyword>
<dbReference type="OrthoDB" id="288590at2759"/>
<feature type="domain" description="BTB" evidence="7">
    <location>
        <begin position="966"/>
        <end position="1041"/>
    </location>
</feature>
<feature type="transmembrane region" description="Helical" evidence="6">
    <location>
        <begin position="125"/>
        <end position="142"/>
    </location>
</feature>
<keyword evidence="6" id="KW-0472">Membrane</keyword>
<dbReference type="CDD" id="cd18186">
    <property type="entry name" value="BTB_POZ_ZBTB_KLHL-like"/>
    <property type="match status" value="1"/>
</dbReference>
<dbReference type="Gene3D" id="3.30.710.10">
    <property type="entry name" value="Potassium Channel Kv1.1, Chain A"/>
    <property type="match status" value="1"/>
</dbReference>
<dbReference type="InterPro" id="IPR000210">
    <property type="entry name" value="BTB/POZ_dom"/>
</dbReference>
<feature type="region of interest" description="Disordered" evidence="5">
    <location>
        <begin position="941"/>
        <end position="962"/>
    </location>
</feature>
<feature type="transmembrane region" description="Helical" evidence="6">
    <location>
        <begin position="97"/>
        <end position="118"/>
    </location>
</feature>
<dbReference type="Pfam" id="PF01564">
    <property type="entry name" value="Spermine_synth"/>
    <property type="match status" value="1"/>
</dbReference>
<accession>A0A8H5G5Q8</accession>
<dbReference type="SUPFAM" id="SSF51197">
    <property type="entry name" value="Clavaminate synthase-like"/>
    <property type="match status" value="1"/>
</dbReference>
<feature type="transmembrane region" description="Helical" evidence="6">
    <location>
        <begin position="204"/>
        <end position="221"/>
    </location>
</feature>
<evidence type="ECO:0008006" key="11">
    <source>
        <dbReference type="Google" id="ProtNLM"/>
    </source>
</evidence>
<dbReference type="GO" id="GO:0016491">
    <property type="term" value="F:oxidoreductase activity"/>
    <property type="evidence" value="ECO:0007669"/>
    <property type="project" value="UniProtKB-KW"/>
</dbReference>
<dbReference type="Gene3D" id="3.40.50.150">
    <property type="entry name" value="Vaccinia Virus protein VP39"/>
    <property type="match status" value="1"/>
</dbReference>
<keyword evidence="3" id="KW-0560">Oxidoreductase</keyword>
<evidence type="ECO:0000256" key="2">
    <source>
        <dbReference type="ARBA" id="ARBA00022723"/>
    </source>
</evidence>
<dbReference type="InterPro" id="IPR011333">
    <property type="entry name" value="SKP1/BTB/POZ_sf"/>
</dbReference>
<feature type="compositionally biased region" description="Low complexity" evidence="5">
    <location>
        <begin position="1120"/>
        <end position="1129"/>
    </location>
</feature>
<protein>
    <recommendedName>
        <fullName evidence="11">Fe2OG dioxygenase domain-containing protein</fullName>
    </recommendedName>
</protein>
<feature type="compositionally biased region" description="Polar residues" evidence="5">
    <location>
        <begin position="1130"/>
        <end position="1164"/>
    </location>
</feature>
<keyword evidence="4" id="KW-0408">Iron</keyword>
<dbReference type="Gene3D" id="2.60.120.330">
    <property type="entry name" value="B-lactam Antibiotic, Isopenicillin N Synthase, Chain"/>
    <property type="match status" value="1"/>
</dbReference>
<dbReference type="SUPFAM" id="SSF54695">
    <property type="entry name" value="POZ domain"/>
    <property type="match status" value="1"/>
</dbReference>
<comment type="caution">
    <text evidence="9">The sequence shown here is derived from an EMBL/GenBank/DDBJ whole genome shotgun (WGS) entry which is preliminary data.</text>
</comment>
<feature type="compositionally biased region" description="Low complexity" evidence="5">
    <location>
        <begin position="948"/>
        <end position="962"/>
    </location>
</feature>
<keyword evidence="10" id="KW-1185">Reference proteome</keyword>
<dbReference type="Pfam" id="PF14226">
    <property type="entry name" value="DIOX_N"/>
    <property type="match status" value="1"/>
</dbReference>
<gene>
    <name evidence="9" type="ORF">D9758_004807</name>
</gene>
<dbReference type="Pfam" id="PF00651">
    <property type="entry name" value="BTB"/>
    <property type="match status" value="1"/>
</dbReference>
<feature type="compositionally biased region" description="Low complexity" evidence="5">
    <location>
        <begin position="645"/>
        <end position="682"/>
    </location>
</feature>
<dbReference type="PROSITE" id="PS51471">
    <property type="entry name" value="FE2OG_OXY"/>
    <property type="match status" value="1"/>
</dbReference>
<dbReference type="InterPro" id="IPR026992">
    <property type="entry name" value="DIOX_N"/>
</dbReference>